<evidence type="ECO:0000313" key="3">
    <source>
        <dbReference type="Proteomes" id="UP000324022"/>
    </source>
</evidence>
<keyword evidence="1" id="KW-0812">Transmembrane</keyword>
<name>A0A5C3E1K9_9BASI</name>
<gene>
    <name evidence="2" type="ORF">UTRI_02136</name>
</gene>
<organism evidence="2 3">
    <name type="scientific">Ustilago trichophora</name>
    <dbReference type="NCBI Taxonomy" id="86804"/>
    <lineage>
        <taxon>Eukaryota</taxon>
        <taxon>Fungi</taxon>
        <taxon>Dikarya</taxon>
        <taxon>Basidiomycota</taxon>
        <taxon>Ustilaginomycotina</taxon>
        <taxon>Ustilaginomycetes</taxon>
        <taxon>Ustilaginales</taxon>
        <taxon>Ustilaginaceae</taxon>
        <taxon>Ustilago</taxon>
    </lineage>
</organism>
<accession>A0A5C3E1K9</accession>
<keyword evidence="1" id="KW-0472">Membrane</keyword>
<dbReference type="Proteomes" id="UP000324022">
    <property type="component" value="Unassembled WGS sequence"/>
</dbReference>
<feature type="transmembrane region" description="Helical" evidence="1">
    <location>
        <begin position="134"/>
        <end position="153"/>
    </location>
</feature>
<sequence>MPTIQPSEASYQLHTWTLTLLSALSVKLLLAPPPSDNLTLLRVICTLILPTITFSLLSNRHITLQRVAALQLSHNRSNFSRAMENKTILTADGMDVIFKMLLSTAMLSNLPLAYERLMQGNTAKWVQKVETPMSWFFAVVNVTVVLVCWAMVITQEEMRFEFDDGFKVESKEVVLEKLRSLGKKEGWKKVASTSRRHDVFVKSVRLPNGDDVGVYELSTRLANNHPLYNADTEEKPSGPILRIALP</sequence>
<keyword evidence="3" id="KW-1185">Reference proteome</keyword>
<proteinExistence type="predicted"/>
<evidence type="ECO:0000313" key="2">
    <source>
        <dbReference type="EMBL" id="SPO23457.1"/>
    </source>
</evidence>
<feature type="transmembrane region" description="Helical" evidence="1">
    <location>
        <begin position="39"/>
        <end position="57"/>
    </location>
</feature>
<dbReference type="OrthoDB" id="2554936at2759"/>
<dbReference type="AlphaFoldDB" id="A0A5C3E1K9"/>
<reference evidence="2 3" key="1">
    <citation type="submission" date="2018-03" db="EMBL/GenBank/DDBJ databases">
        <authorList>
            <person name="Guldener U."/>
        </authorList>
    </citation>
    <scope>NUCLEOTIDE SEQUENCE [LARGE SCALE GENOMIC DNA]</scope>
    <source>
        <strain evidence="2 3">NBRC100155</strain>
    </source>
</reference>
<protein>
    <submittedName>
        <fullName evidence="2">Uncharacterized protein</fullName>
    </submittedName>
</protein>
<keyword evidence="1" id="KW-1133">Transmembrane helix</keyword>
<evidence type="ECO:0000256" key="1">
    <source>
        <dbReference type="SAM" id="Phobius"/>
    </source>
</evidence>
<dbReference type="EMBL" id="OOIN01000005">
    <property type="protein sequence ID" value="SPO23457.1"/>
    <property type="molecule type" value="Genomic_DNA"/>
</dbReference>